<dbReference type="AlphaFoldDB" id="A0A167UWS5"/>
<evidence type="ECO:0000256" key="2">
    <source>
        <dbReference type="ARBA" id="ARBA00022750"/>
    </source>
</evidence>
<dbReference type="GO" id="GO:0006508">
    <property type="term" value="P:proteolysis"/>
    <property type="evidence" value="ECO:0007669"/>
    <property type="project" value="UniProtKB-KW"/>
</dbReference>
<dbReference type="InterPro" id="IPR001461">
    <property type="entry name" value="Aspartic_peptidase_A1"/>
</dbReference>
<evidence type="ECO:0000259" key="6">
    <source>
        <dbReference type="PROSITE" id="PS51767"/>
    </source>
</evidence>
<feature type="signal peptide" evidence="5">
    <location>
        <begin position="1"/>
        <end position="22"/>
    </location>
</feature>
<evidence type="ECO:0000313" key="7">
    <source>
        <dbReference type="EMBL" id="KZZ86708.1"/>
    </source>
</evidence>
<dbReference type="PANTHER" id="PTHR47966">
    <property type="entry name" value="BETA-SITE APP-CLEAVING ENZYME, ISOFORM A-RELATED"/>
    <property type="match status" value="1"/>
</dbReference>
<evidence type="ECO:0000256" key="5">
    <source>
        <dbReference type="SAM" id="SignalP"/>
    </source>
</evidence>
<accession>A0A167UWS5</accession>
<keyword evidence="4" id="KW-0645">Protease</keyword>
<keyword evidence="5" id="KW-0732">Signal</keyword>
<proteinExistence type="inferred from homology"/>
<evidence type="ECO:0000313" key="8">
    <source>
        <dbReference type="Proteomes" id="UP000242877"/>
    </source>
</evidence>
<feature type="domain" description="Peptidase A1" evidence="6">
    <location>
        <begin position="56"/>
        <end position="357"/>
    </location>
</feature>
<evidence type="ECO:0000256" key="3">
    <source>
        <dbReference type="ARBA" id="ARBA00022801"/>
    </source>
</evidence>
<dbReference type="Gene3D" id="2.40.70.10">
    <property type="entry name" value="Acid Proteases"/>
    <property type="match status" value="2"/>
</dbReference>
<reference evidence="7 8" key="1">
    <citation type="journal article" date="2016" name="Genome Biol. Evol.">
        <title>Divergent and convergent evolution of fungal pathogenicity.</title>
        <authorList>
            <person name="Shang Y."/>
            <person name="Xiao G."/>
            <person name="Zheng P."/>
            <person name="Cen K."/>
            <person name="Zhan S."/>
            <person name="Wang C."/>
        </authorList>
    </citation>
    <scope>NUCLEOTIDE SEQUENCE [LARGE SCALE GENOMIC DNA]</scope>
    <source>
        <strain evidence="7 8">ARSEF 7405</strain>
    </source>
</reference>
<keyword evidence="8" id="KW-1185">Reference proteome</keyword>
<dbReference type="InterPro" id="IPR001969">
    <property type="entry name" value="Aspartic_peptidase_AS"/>
</dbReference>
<gene>
    <name evidence="7" type="ORF">AAP_06282</name>
</gene>
<name>A0A167UWS5_9EURO</name>
<dbReference type="PROSITE" id="PS00141">
    <property type="entry name" value="ASP_PROTEASE"/>
    <property type="match status" value="1"/>
</dbReference>
<organism evidence="7 8">
    <name type="scientific">Ascosphaera apis ARSEF 7405</name>
    <dbReference type="NCBI Taxonomy" id="392613"/>
    <lineage>
        <taxon>Eukaryota</taxon>
        <taxon>Fungi</taxon>
        <taxon>Dikarya</taxon>
        <taxon>Ascomycota</taxon>
        <taxon>Pezizomycotina</taxon>
        <taxon>Eurotiomycetes</taxon>
        <taxon>Eurotiomycetidae</taxon>
        <taxon>Onygenales</taxon>
        <taxon>Ascosphaeraceae</taxon>
        <taxon>Ascosphaera</taxon>
    </lineage>
</organism>
<feature type="chain" id="PRO_5007893207" evidence="5">
    <location>
        <begin position="23"/>
        <end position="360"/>
    </location>
</feature>
<evidence type="ECO:0000256" key="1">
    <source>
        <dbReference type="ARBA" id="ARBA00007447"/>
    </source>
</evidence>
<dbReference type="InterPro" id="IPR033121">
    <property type="entry name" value="PEPTIDASE_A1"/>
</dbReference>
<keyword evidence="3 4" id="KW-0378">Hydrolase</keyword>
<dbReference type="Proteomes" id="UP000242877">
    <property type="component" value="Unassembled WGS sequence"/>
</dbReference>
<dbReference type="SUPFAM" id="SSF50630">
    <property type="entry name" value="Acid proteases"/>
    <property type="match status" value="1"/>
</dbReference>
<evidence type="ECO:0000256" key="4">
    <source>
        <dbReference type="RuleBase" id="RU000454"/>
    </source>
</evidence>
<dbReference type="EMBL" id="AZGZ01000050">
    <property type="protein sequence ID" value="KZZ86708.1"/>
    <property type="molecule type" value="Genomic_DNA"/>
</dbReference>
<dbReference type="VEuPathDB" id="FungiDB:AAP_06282"/>
<dbReference type="PRINTS" id="PR00792">
    <property type="entry name" value="PEPSIN"/>
</dbReference>
<sequence length="360" mass="39096">MFNWNWSLSLPILSNLFGHHGGAPTPTSHVTPSDSRAVTFTSGIKTSSVKVILADDRALMPVNVNGEKFELIVDTGSTISWLYTQRTPKYARGNAPYYNLKSKDLVPDGSYFQLYGGLNWVGGDVFQADFKMGNMTIENQALGSGDIMNWESKRGSGLLGLAFPYWNTAIGSNNASVLERITPNLAQPLYTTSLKSPSSAYIDFGTIDPKKYSGNITYITADSSTGWWGVPLTSSIGNSTPAPGSAILDTGSVTVMLNAGVVDAFYDKVFTYGVDQETGFKRVRCTDRLPDITLSIDGYSMTIGGETLMSRQGKDKCLCLLQAETIPGMSILGLPFYRSRFVVHKPNYGGQPQLGFAKFA</sequence>
<comment type="caution">
    <text evidence="7">The sequence shown here is derived from an EMBL/GenBank/DDBJ whole genome shotgun (WGS) entry which is preliminary data.</text>
</comment>
<dbReference type="OrthoDB" id="2747330at2759"/>
<dbReference type="GO" id="GO:0004190">
    <property type="term" value="F:aspartic-type endopeptidase activity"/>
    <property type="evidence" value="ECO:0007669"/>
    <property type="project" value="UniProtKB-KW"/>
</dbReference>
<dbReference type="Pfam" id="PF00026">
    <property type="entry name" value="Asp"/>
    <property type="match status" value="1"/>
</dbReference>
<keyword evidence="2 4" id="KW-0064">Aspartyl protease</keyword>
<dbReference type="PANTHER" id="PTHR47966:SF1">
    <property type="entry name" value="ASPARTYL PROTEINASE"/>
    <property type="match status" value="1"/>
</dbReference>
<protein>
    <submittedName>
        <fullName evidence="7">Peptidase aspartic</fullName>
    </submittedName>
</protein>
<dbReference type="PROSITE" id="PS51767">
    <property type="entry name" value="PEPTIDASE_A1"/>
    <property type="match status" value="1"/>
</dbReference>
<comment type="similarity">
    <text evidence="1 4">Belongs to the peptidase A1 family.</text>
</comment>
<dbReference type="InterPro" id="IPR021109">
    <property type="entry name" value="Peptidase_aspartic_dom_sf"/>
</dbReference>